<dbReference type="NCBIfam" id="TIGR01843">
    <property type="entry name" value="type_I_hlyD"/>
    <property type="match status" value="1"/>
</dbReference>
<keyword evidence="8" id="KW-0472">Membrane</keyword>
<evidence type="ECO:0000256" key="5">
    <source>
        <dbReference type="ARBA" id="ARBA00022519"/>
    </source>
</evidence>
<accession>A0A1N7EL95</accession>
<evidence type="ECO:0000313" key="13">
    <source>
        <dbReference type="Proteomes" id="UP000186019"/>
    </source>
</evidence>
<dbReference type="Pfam" id="PF25994">
    <property type="entry name" value="HH_AprE"/>
    <property type="match status" value="1"/>
</dbReference>
<keyword evidence="7" id="KW-1133">Transmembrane helix</keyword>
<comment type="similarity">
    <text evidence="2 9">Belongs to the membrane fusion protein (MFP) (TC 8.A.1) family.</text>
</comment>
<reference evidence="12 13" key="1">
    <citation type="submission" date="2017-01" db="EMBL/GenBank/DDBJ databases">
        <authorList>
            <person name="Mah S.A."/>
            <person name="Swanson W.J."/>
            <person name="Moy G.W."/>
            <person name="Vacquier V.D."/>
        </authorList>
    </citation>
    <scope>NUCLEOTIDE SEQUENCE [LARGE SCALE GENOMIC DNA]</scope>
    <source>
        <strain evidence="12 13">DSM 29590</strain>
    </source>
</reference>
<evidence type="ECO:0000256" key="6">
    <source>
        <dbReference type="ARBA" id="ARBA00022692"/>
    </source>
</evidence>
<proteinExistence type="inferred from homology"/>
<dbReference type="PRINTS" id="PR01490">
    <property type="entry name" value="RTXTOXIND"/>
</dbReference>
<evidence type="ECO:0000256" key="4">
    <source>
        <dbReference type="ARBA" id="ARBA00022475"/>
    </source>
</evidence>
<keyword evidence="3 9" id="KW-0813">Transport</keyword>
<evidence type="ECO:0000259" key="11">
    <source>
        <dbReference type="Pfam" id="PF26002"/>
    </source>
</evidence>
<evidence type="ECO:0000259" key="10">
    <source>
        <dbReference type="Pfam" id="PF25994"/>
    </source>
</evidence>
<dbReference type="Pfam" id="PF26002">
    <property type="entry name" value="Beta-barrel_AprE"/>
    <property type="match status" value="1"/>
</dbReference>
<feature type="domain" description="AprE-like long alpha-helical hairpin" evidence="10">
    <location>
        <begin position="88"/>
        <end position="275"/>
    </location>
</feature>
<evidence type="ECO:0000256" key="7">
    <source>
        <dbReference type="ARBA" id="ARBA00022989"/>
    </source>
</evidence>
<feature type="domain" description="AprE-like beta-barrel" evidence="11">
    <location>
        <begin position="320"/>
        <end position="405"/>
    </location>
</feature>
<keyword evidence="5 9" id="KW-0997">Cell inner membrane</keyword>
<evidence type="ECO:0000256" key="3">
    <source>
        <dbReference type="ARBA" id="ARBA00022448"/>
    </source>
</evidence>
<sequence length="427" mass="46175">MSAPWSARRDILIGLACLTLLLGGFGGWATLARITGAVIAEGRVEVAQNRQIVQHLEGGVVSALRVAEGDTVEAGQLLIQLDDSAMASERDIITAQLNEVIARRARLEAERDGRTTIDMPVRDAALQGGGADIAPMLALQSRLLDARRITREGARAQLEKRGAQIADQIAGLAAQRRSLSTQAALIAREKASQTILRNKGLTQESRLLAIQREEARLAGALGEVAAQIAQAEGRGTEITLEMLRLDAAYREEAITALDPLQARELELRARREALARRMHALSIGAPVRGVVHGLQVFAPGAVLRPAQPLLHIVPQDSPVIISARLRNTDIDLVHAGQPVRIRLPALDQQTTPEMDGRIARISPDIFIDEVTGQSHYTLRIIQTGERPPGAELLPGMPAQILIRTGDRSPLSLLVKPLTDYFARALRG</sequence>
<dbReference type="InterPro" id="IPR058781">
    <property type="entry name" value="HH_AprE-like"/>
</dbReference>
<protein>
    <recommendedName>
        <fullName evidence="9">Membrane fusion protein (MFP) family protein</fullName>
    </recommendedName>
</protein>
<evidence type="ECO:0000256" key="8">
    <source>
        <dbReference type="ARBA" id="ARBA00023136"/>
    </source>
</evidence>
<dbReference type="OrthoDB" id="9810980at2"/>
<dbReference type="Gene3D" id="2.40.30.170">
    <property type="match status" value="1"/>
</dbReference>
<evidence type="ECO:0000256" key="2">
    <source>
        <dbReference type="ARBA" id="ARBA00009477"/>
    </source>
</evidence>
<dbReference type="InterPro" id="IPR010129">
    <property type="entry name" value="T1SS_HlyD"/>
</dbReference>
<dbReference type="GO" id="GO:0005886">
    <property type="term" value="C:plasma membrane"/>
    <property type="evidence" value="ECO:0007669"/>
    <property type="project" value="UniProtKB-SubCell"/>
</dbReference>
<dbReference type="EMBL" id="FTNV01000001">
    <property type="protein sequence ID" value="SIR88883.1"/>
    <property type="molecule type" value="Genomic_DNA"/>
</dbReference>
<dbReference type="Gene3D" id="2.40.50.100">
    <property type="match status" value="1"/>
</dbReference>
<dbReference type="STRING" id="573024.SAMN05216208_1797"/>
<name>A0A1N7EL95_9RHOB</name>
<dbReference type="PANTHER" id="PTHR30386:SF17">
    <property type="entry name" value="ALKALINE PROTEASE SECRETION PROTEIN APRE"/>
    <property type="match status" value="1"/>
</dbReference>
<gene>
    <name evidence="12" type="ORF">SAMN05421666_0337</name>
</gene>
<dbReference type="RefSeq" id="WP_076530420.1">
    <property type="nucleotide sequence ID" value="NZ_FOAC01000001.1"/>
</dbReference>
<keyword evidence="13" id="KW-1185">Reference proteome</keyword>
<dbReference type="PANTHER" id="PTHR30386">
    <property type="entry name" value="MEMBRANE FUSION SUBUNIT OF EMRAB-TOLC MULTIDRUG EFFLUX PUMP"/>
    <property type="match status" value="1"/>
</dbReference>
<dbReference type="InterPro" id="IPR050739">
    <property type="entry name" value="MFP"/>
</dbReference>
<keyword evidence="4 9" id="KW-1003">Cell membrane</keyword>
<evidence type="ECO:0000313" key="12">
    <source>
        <dbReference type="EMBL" id="SIR88883.1"/>
    </source>
</evidence>
<dbReference type="GO" id="GO:0015031">
    <property type="term" value="P:protein transport"/>
    <property type="evidence" value="ECO:0007669"/>
    <property type="project" value="InterPro"/>
</dbReference>
<organism evidence="12 13">
    <name type="scientific">Roseovarius nanhaiticus</name>
    <dbReference type="NCBI Taxonomy" id="573024"/>
    <lineage>
        <taxon>Bacteria</taxon>
        <taxon>Pseudomonadati</taxon>
        <taxon>Pseudomonadota</taxon>
        <taxon>Alphaproteobacteria</taxon>
        <taxon>Rhodobacterales</taxon>
        <taxon>Roseobacteraceae</taxon>
        <taxon>Roseovarius</taxon>
    </lineage>
</organism>
<dbReference type="AlphaFoldDB" id="A0A1N7EL95"/>
<comment type="subcellular location">
    <subcellularLocation>
        <location evidence="1 9">Cell inner membrane</location>
        <topology evidence="1 9">Single-pass membrane protein</topology>
    </subcellularLocation>
</comment>
<keyword evidence="6" id="KW-0812">Transmembrane</keyword>
<dbReference type="Proteomes" id="UP000186019">
    <property type="component" value="Unassembled WGS sequence"/>
</dbReference>
<dbReference type="InterPro" id="IPR058982">
    <property type="entry name" value="Beta-barrel_AprE"/>
</dbReference>
<evidence type="ECO:0000256" key="9">
    <source>
        <dbReference type="RuleBase" id="RU365093"/>
    </source>
</evidence>
<evidence type="ECO:0000256" key="1">
    <source>
        <dbReference type="ARBA" id="ARBA00004377"/>
    </source>
</evidence>